<proteinExistence type="inferred from homology"/>
<feature type="chain" id="PRO_5024300612" description="UPF0173 metal-dependent hydrolase DSCA_62840" evidence="3">
    <location>
        <begin position="28"/>
        <end position="273"/>
    </location>
</feature>
<dbReference type="InterPro" id="IPR050114">
    <property type="entry name" value="UPF0173_UPF0282_UlaG_hydrolase"/>
</dbReference>
<dbReference type="SUPFAM" id="SSF56281">
    <property type="entry name" value="Metallo-hydrolase/oxidoreductase"/>
    <property type="match status" value="1"/>
</dbReference>
<dbReference type="PANTHER" id="PTHR43546">
    <property type="entry name" value="UPF0173 METAL-DEPENDENT HYDROLASE MJ1163-RELATED"/>
    <property type="match status" value="1"/>
</dbReference>
<gene>
    <name evidence="5" type="ORF">DSCA_62840</name>
</gene>
<dbReference type="SMART" id="SM00849">
    <property type="entry name" value="Lactamase_B"/>
    <property type="match status" value="1"/>
</dbReference>
<evidence type="ECO:0000256" key="3">
    <source>
        <dbReference type="SAM" id="SignalP"/>
    </source>
</evidence>
<keyword evidence="6" id="KW-1185">Reference proteome</keyword>
<dbReference type="InterPro" id="IPR036866">
    <property type="entry name" value="RibonucZ/Hydroxyglut_hydro"/>
</dbReference>
<reference evidence="5 6" key="1">
    <citation type="submission" date="2019-11" db="EMBL/GenBank/DDBJ databases">
        <title>Comparative genomics of hydrocarbon-degrading Desulfosarcina strains.</title>
        <authorList>
            <person name="Watanabe M."/>
            <person name="Kojima H."/>
            <person name="Fukui M."/>
        </authorList>
    </citation>
    <scope>NUCLEOTIDE SEQUENCE [LARGE SCALE GENOMIC DNA]</scope>
    <source>
        <strain evidence="5 6">PL12</strain>
    </source>
</reference>
<dbReference type="Gene3D" id="3.60.15.10">
    <property type="entry name" value="Ribonuclease Z/Hydroxyacylglutathione hydrolase-like"/>
    <property type="match status" value="1"/>
</dbReference>
<keyword evidence="1 2" id="KW-0378">Hydrolase</keyword>
<dbReference type="InterPro" id="IPR022877">
    <property type="entry name" value="UPF0173"/>
</dbReference>
<feature type="domain" description="Metallo-beta-lactamase" evidence="4">
    <location>
        <begin position="34"/>
        <end position="237"/>
    </location>
</feature>
<keyword evidence="3" id="KW-0732">Signal</keyword>
<dbReference type="GO" id="GO:0016787">
    <property type="term" value="F:hydrolase activity"/>
    <property type="evidence" value="ECO:0007669"/>
    <property type="project" value="UniProtKB-UniRule"/>
</dbReference>
<evidence type="ECO:0000259" key="4">
    <source>
        <dbReference type="SMART" id="SM00849"/>
    </source>
</evidence>
<evidence type="ECO:0000313" key="5">
    <source>
        <dbReference type="EMBL" id="BBO72354.1"/>
    </source>
</evidence>
<dbReference type="KEGG" id="dalk:DSCA_62840"/>
<dbReference type="Proteomes" id="UP000427906">
    <property type="component" value="Chromosome"/>
</dbReference>
<dbReference type="HAMAP" id="MF_00457">
    <property type="entry name" value="UPF0173"/>
    <property type="match status" value="1"/>
</dbReference>
<evidence type="ECO:0000256" key="1">
    <source>
        <dbReference type="ARBA" id="ARBA00022801"/>
    </source>
</evidence>
<organism evidence="5 6">
    <name type="scientific">Desulfosarcina alkanivorans</name>
    <dbReference type="NCBI Taxonomy" id="571177"/>
    <lineage>
        <taxon>Bacteria</taxon>
        <taxon>Pseudomonadati</taxon>
        <taxon>Thermodesulfobacteriota</taxon>
        <taxon>Desulfobacteria</taxon>
        <taxon>Desulfobacterales</taxon>
        <taxon>Desulfosarcinaceae</taxon>
        <taxon>Desulfosarcina</taxon>
    </lineage>
</organism>
<dbReference type="AlphaFoldDB" id="A0A5K7Z1I9"/>
<dbReference type="Pfam" id="PF12706">
    <property type="entry name" value="Lactamase_B_2"/>
    <property type="match status" value="1"/>
</dbReference>
<protein>
    <recommendedName>
        <fullName evidence="2">UPF0173 metal-dependent hydrolase DSCA_62840</fullName>
    </recommendedName>
</protein>
<dbReference type="NCBIfam" id="NF001911">
    <property type="entry name" value="PRK00685.1"/>
    <property type="match status" value="1"/>
</dbReference>
<dbReference type="RefSeq" id="WP_167528029.1">
    <property type="nucleotide sequence ID" value="NZ_AP021874.1"/>
</dbReference>
<name>A0A5K7Z1I9_9BACT</name>
<feature type="signal peptide" evidence="3">
    <location>
        <begin position="1"/>
        <end position="27"/>
    </location>
</feature>
<dbReference type="InterPro" id="IPR001279">
    <property type="entry name" value="Metallo-B-lactamas"/>
</dbReference>
<dbReference type="EMBL" id="AP021874">
    <property type="protein sequence ID" value="BBO72354.1"/>
    <property type="molecule type" value="Genomic_DNA"/>
</dbReference>
<comment type="similarity">
    <text evidence="2">Belongs to the UPF0173 family.</text>
</comment>
<dbReference type="PANTHER" id="PTHR43546:SF3">
    <property type="entry name" value="UPF0173 METAL-DEPENDENT HYDROLASE MJ1163"/>
    <property type="match status" value="1"/>
</dbReference>
<evidence type="ECO:0000256" key="2">
    <source>
        <dbReference type="HAMAP-Rule" id="MF_00457"/>
    </source>
</evidence>
<accession>A0A5K7Z1I9</accession>
<evidence type="ECO:0000313" key="6">
    <source>
        <dbReference type="Proteomes" id="UP000427906"/>
    </source>
</evidence>
<sequence length="273" mass="29552">MIIIKQLTPYLLMVGAFAVLTVSSAHAVEIQWFGQSAFKITTPGGKVILIDPFITKNPKTPEALKDLAKLKQVDLILVTHGHGDHVGDTAAISKTYGAKVAMNADMGHTFAALGWVPYERLIRFNKSGPITPLGEGIRITMVHAEHSSEVVHTDPASKEKTVHPGGEPCGYIIQLENGFTIYHAGDTGVFGDMAFIGEYYRPDLALLPIGGHFTMDPDHAAFAVRNYLKSPKVVPMHYGTFGLLKGTPDQLEKGLAGSSTEVIDMQPGDVRTF</sequence>